<organism evidence="10 11">
    <name type="scientific">Uruburuella testudinis</name>
    <dbReference type="NCBI Taxonomy" id="1282863"/>
    <lineage>
        <taxon>Bacteria</taxon>
        <taxon>Pseudomonadati</taxon>
        <taxon>Pseudomonadota</taxon>
        <taxon>Betaproteobacteria</taxon>
        <taxon>Neisseriales</taxon>
        <taxon>Neisseriaceae</taxon>
        <taxon>Uruburuella</taxon>
    </lineage>
</organism>
<evidence type="ECO:0000259" key="8">
    <source>
        <dbReference type="Pfam" id="PF01545"/>
    </source>
</evidence>
<sequence>MENQRAKLLKLATYASVGTAVLLVGLKTWAWLAEGSVSVLASMVDSLTDSLASLVNLFAVHWALKPADEDHQFGHGKAEGLSALAQSAFIGGSSVFLILNAVERLFKPEPVLQTDLGMAVIVVSVLLTLALVWFQRWVLKRTQSQAVRADSLHYVTDLLSNGVVLAALLLTAYGWPLADPLLAVLVGLWIFKSAWHIAADAVNTLMDKAPPPEIMAQIEAAALAVAGVRGIHKLQARVAGAQYFIQLHVDLSDKLNIVAAHDIAETVAERVQALFDRADVIVHQDPVNDAGEHVRP</sequence>
<protein>
    <submittedName>
        <fullName evidence="10">Cation diffusion facilitator family transporter</fullName>
    </submittedName>
</protein>
<reference evidence="10 11" key="1">
    <citation type="journal article" date="2022" name="Res Sq">
        <title>Evolution of multicellular longitudinally dividing oral cavity symbionts (Neisseriaceae).</title>
        <authorList>
            <person name="Nyongesa S."/>
            <person name="Weber P."/>
            <person name="Bernet E."/>
            <person name="Pullido F."/>
            <person name="Nieckarz M."/>
            <person name="Delaby M."/>
            <person name="Nieves C."/>
            <person name="Viehboeck T."/>
            <person name="Krause N."/>
            <person name="Rivera-Millot A."/>
            <person name="Nakamura A."/>
            <person name="Vischer N."/>
            <person name="VanNieuwenhze M."/>
            <person name="Brun Y."/>
            <person name="Cava F."/>
            <person name="Bulgheresi S."/>
            <person name="Veyrier F."/>
        </authorList>
    </citation>
    <scope>NUCLEOTIDE SEQUENCE [LARGE SCALE GENOMIC DNA]</scope>
    <source>
        <strain evidence="10 11">CCUG 63373m</strain>
    </source>
</reference>
<evidence type="ECO:0000313" key="11">
    <source>
        <dbReference type="Proteomes" id="UP000829817"/>
    </source>
</evidence>
<feature type="transmembrane region" description="Helical" evidence="7">
    <location>
        <begin position="154"/>
        <end position="175"/>
    </location>
</feature>
<gene>
    <name evidence="10" type="ORF">LVJ83_08385</name>
</gene>
<keyword evidence="11" id="KW-1185">Reference proteome</keyword>
<proteinExistence type="predicted"/>
<evidence type="ECO:0000256" key="5">
    <source>
        <dbReference type="ARBA" id="ARBA00022989"/>
    </source>
</evidence>
<dbReference type="RefSeq" id="WP_244784069.1">
    <property type="nucleotide sequence ID" value="NZ_CP091508.1"/>
</dbReference>
<dbReference type="PANTHER" id="PTHR43840:SF41">
    <property type="entry name" value="CATION-EFFLUX PUMP FIEF"/>
    <property type="match status" value="1"/>
</dbReference>
<dbReference type="InterPro" id="IPR058533">
    <property type="entry name" value="Cation_efflux_TM"/>
</dbReference>
<feature type="transmembrane region" description="Helical" evidence="7">
    <location>
        <begin position="81"/>
        <end position="102"/>
    </location>
</feature>
<dbReference type="Proteomes" id="UP000829817">
    <property type="component" value="Chromosome"/>
</dbReference>
<dbReference type="Pfam" id="PF16916">
    <property type="entry name" value="ZT_dimer"/>
    <property type="match status" value="1"/>
</dbReference>
<keyword evidence="5 7" id="KW-1133">Transmembrane helix</keyword>
<accession>A0ABY4DQJ5</accession>
<dbReference type="Gene3D" id="3.30.70.1350">
    <property type="entry name" value="Cation efflux protein, cytoplasmic domain"/>
    <property type="match status" value="1"/>
</dbReference>
<dbReference type="EMBL" id="CP091508">
    <property type="protein sequence ID" value="UOO80999.1"/>
    <property type="molecule type" value="Genomic_DNA"/>
</dbReference>
<dbReference type="Pfam" id="PF01545">
    <property type="entry name" value="Cation_efflux"/>
    <property type="match status" value="1"/>
</dbReference>
<dbReference type="InterPro" id="IPR027469">
    <property type="entry name" value="Cation_efflux_TMD_sf"/>
</dbReference>
<feature type="domain" description="Cation efflux protein cytoplasmic" evidence="9">
    <location>
        <begin position="210"/>
        <end position="286"/>
    </location>
</feature>
<dbReference type="PANTHER" id="PTHR43840">
    <property type="entry name" value="MITOCHONDRIAL METAL TRANSPORTER 1-RELATED"/>
    <property type="match status" value="1"/>
</dbReference>
<keyword evidence="6 7" id="KW-0472">Membrane</keyword>
<evidence type="ECO:0000313" key="10">
    <source>
        <dbReference type="EMBL" id="UOO80999.1"/>
    </source>
</evidence>
<feature type="domain" description="Cation efflux protein transmembrane" evidence="8">
    <location>
        <begin position="15"/>
        <end position="206"/>
    </location>
</feature>
<keyword evidence="4 7" id="KW-0812">Transmembrane</keyword>
<evidence type="ECO:0000256" key="2">
    <source>
        <dbReference type="ARBA" id="ARBA00022448"/>
    </source>
</evidence>
<evidence type="ECO:0000256" key="6">
    <source>
        <dbReference type="ARBA" id="ARBA00023136"/>
    </source>
</evidence>
<evidence type="ECO:0000256" key="4">
    <source>
        <dbReference type="ARBA" id="ARBA00022692"/>
    </source>
</evidence>
<evidence type="ECO:0000259" key="9">
    <source>
        <dbReference type="Pfam" id="PF16916"/>
    </source>
</evidence>
<dbReference type="NCBIfam" id="TIGR01297">
    <property type="entry name" value="CDF"/>
    <property type="match status" value="1"/>
</dbReference>
<evidence type="ECO:0000256" key="1">
    <source>
        <dbReference type="ARBA" id="ARBA00004141"/>
    </source>
</evidence>
<feature type="transmembrane region" description="Helical" evidence="7">
    <location>
        <begin position="114"/>
        <end position="134"/>
    </location>
</feature>
<keyword evidence="3" id="KW-1003">Cell membrane</keyword>
<dbReference type="InterPro" id="IPR050291">
    <property type="entry name" value="CDF_Transporter"/>
</dbReference>
<dbReference type="Gene3D" id="1.20.1510.10">
    <property type="entry name" value="Cation efflux protein transmembrane domain"/>
    <property type="match status" value="1"/>
</dbReference>
<dbReference type="InterPro" id="IPR036837">
    <property type="entry name" value="Cation_efflux_CTD_sf"/>
</dbReference>
<evidence type="ECO:0000256" key="7">
    <source>
        <dbReference type="SAM" id="Phobius"/>
    </source>
</evidence>
<name>A0ABY4DQJ5_9NEIS</name>
<comment type="subcellular location">
    <subcellularLocation>
        <location evidence="1">Membrane</location>
        <topology evidence="1">Multi-pass membrane protein</topology>
    </subcellularLocation>
</comment>
<feature type="transmembrane region" description="Helical" evidence="7">
    <location>
        <begin position="181"/>
        <end position="198"/>
    </location>
</feature>
<dbReference type="InterPro" id="IPR027470">
    <property type="entry name" value="Cation_efflux_CTD"/>
</dbReference>
<dbReference type="SUPFAM" id="SSF160240">
    <property type="entry name" value="Cation efflux protein cytoplasmic domain-like"/>
    <property type="match status" value="1"/>
</dbReference>
<evidence type="ECO:0000256" key="3">
    <source>
        <dbReference type="ARBA" id="ARBA00022475"/>
    </source>
</evidence>
<keyword evidence="2" id="KW-0813">Transport</keyword>
<dbReference type="SUPFAM" id="SSF161111">
    <property type="entry name" value="Cation efflux protein transmembrane domain-like"/>
    <property type="match status" value="1"/>
</dbReference>
<dbReference type="InterPro" id="IPR002524">
    <property type="entry name" value="Cation_efflux"/>
</dbReference>